<accession>A0ABW1QYW0</accession>
<protein>
    <submittedName>
        <fullName evidence="2">Antitoxin Xre/MbcA/ParS toxin-binding domain-containing protein</fullName>
    </submittedName>
</protein>
<dbReference type="EMBL" id="JBHSQI010000008">
    <property type="protein sequence ID" value="MFC6154656.1"/>
    <property type="molecule type" value="Genomic_DNA"/>
</dbReference>
<keyword evidence="3" id="KW-1185">Reference proteome</keyword>
<evidence type="ECO:0000313" key="3">
    <source>
        <dbReference type="Proteomes" id="UP001596098"/>
    </source>
</evidence>
<dbReference type="Proteomes" id="UP001596098">
    <property type="component" value="Unassembled WGS sequence"/>
</dbReference>
<reference evidence="3" key="1">
    <citation type="journal article" date="2019" name="Int. J. Syst. Evol. Microbiol.">
        <title>The Global Catalogue of Microorganisms (GCM) 10K type strain sequencing project: providing services to taxonomists for standard genome sequencing and annotation.</title>
        <authorList>
            <consortium name="The Broad Institute Genomics Platform"/>
            <consortium name="The Broad Institute Genome Sequencing Center for Infectious Disease"/>
            <person name="Wu L."/>
            <person name="Ma J."/>
        </authorList>
    </citation>
    <scope>NUCLEOTIDE SEQUENCE [LARGE SCALE GENOMIC DNA]</scope>
    <source>
        <strain evidence="3">DFY28</strain>
    </source>
</reference>
<evidence type="ECO:0000256" key="1">
    <source>
        <dbReference type="SAM" id="MobiDB-lite"/>
    </source>
</evidence>
<name>A0ABW1QYW0_9ACTN</name>
<evidence type="ECO:0000313" key="2">
    <source>
        <dbReference type="EMBL" id="MFC6154656.1"/>
    </source>
</evidence>
<sequence length="150" mass="16039">MKRTGKSSRQTSSSGKGGRAPAVMMNPMAEQVGPEFHDETGMRDALAGPDEELLTAAELDRLCESRAVMAVAAFDGTRMFPTWQVRDGAVLPGLGEVLVAMTGQPAWSVALWVSTPHDDLDGRSPRQLLEAGDDTAGLVELAAETARRWS</sequence>
<feature type="region of interest" description="Disordered" evidence="1">
    <location>
        <begin position="1"/>
        <end position="24"/>
    </location>
</feature>
<gene>
    <name evidence="2" type="ORF">ACFPWU_13390</name>
</gene>
<comment type="caution">
    <text evidence="2">The sequence shown here is derived from an EMBL/GenBank/DDBJ whole genome shotgun (WGS) entry which is preliminary data.</text>
</comment>
<proteinExistence type="predicted"/>
<dbReference type="RefSeq" id="WP_206611298.1">
    <property type="nucleotide sequence ID" value="NZ_CP034929.1"/>
</dbReference>
<organism evidence="2 3">
    <name type="scientific">Nocardioides yefusunii</name>
    <dbReference type="NCBI Taxonomy" id="2500546"/>
    <lineage>
        <taxon>Bacteria</taxon>
        <taxon>Bacillati</taxon>
        <taxon>Actinomycetota</taxon>
        <taxon>Actinomycetes</taxon>
        <taxon>Propionibacteriales</taxon>
        <taxon>Nocardioidaceae</taxon>
        <taxon>Nocardioides</taxon>
    </lineage>
</organism>